<feature type="chain" id="PRO_5040451057" evidence="1">
    <location>
        <begin position="20"/>
        <end position="61"/>
    </location>
</feature>
<dbReference type="AlphaFoldDB" id="A0A9P9YB98"/>
<evidence type="ECO:0000256" key="1">
    <source>
        <dbReference type="SAM" id="SignalP"/>
    </source>
</evidence>
<reference evidence="2" key="1">
    <citation type="journal article" date="2023" name="Genome Biol. Evol.">
        <title>Long-read-based Genome Assembly of Drosophila gunungcola Reveals Fewer Chemosensory Genes in Flower-breeding Species.</title>
        <authorList>
            <person name="Negi A."/>
            <person name="Liao B.Y."/>
            <person name="Yeh S.D."/>
        </authorList>
    </citation>
    <scope>NUCLEOTIDE SEQUENCE</scope>
    <source>
        <strain evidence="2">Sukarami</strain>
    </source>
</reference>
<protein>
    <submittedName>
        <fullName evidence="2">Uncharacterized protein</fullName>
    </submittedName>
</protein>
<gene>
    <name evidence="2" type="ORF">M5D96_013472</name>
</gene>
<dbReference type="Proteomes" id="UP001059596">
    <property type="component" value="Unassembled WGS sequence"/>
</dbReference>
<evidence type="ECO:0000313" key="2">
    <source>
        <dbReference type="EMBL" id="KAI8033776.1"/>
    </source>
</evidence>
<organism evidence="2 3">
    <name type="scientific">Drosophila gunungcola</name>
    <name type="common">fruit fly</name>
    <dbReference type="NCBI Taxonomy" id="103775"/>
    <lineage>
        <taxon>Eukaryota</taxon>
        <taxon>Metazoa</taxon>
        <taxon>Ecdysozoa</taxon>
        <taxon>Arthropoda</taxon>
        <taxon>Hexapoda</taxon>
        <taxon>Insecta</taxon>
        <taxon>Pterygota</taxon>
        <taxon>Neoptera</taxon>
        <taxon>Endopterygota</taxon>
        <taxon>Diptera</taxon>
        <taxon>Brachycera</taxon>
        <taxon>Muscomorpha</taxon>
        <taxon>Ephydroidea</taxon>
        <taxon>Drosophilidae</taxon>
        <taxon>Drosophila</taxon>
        <taxon>Sophophora</taxon>
    </lineage>
</organism>
<evidence type="ECO:0000313" key="3">
    <source>
        <dbReference type="Proteomes" id="UP001059596"/>
    </source>
</evidence>
<dbReference type="EMBL" id="JAMKOV010000104">
    <property type="protein sequence ID" value="KAI8033776.1"/>
    <property type="molecule type" value="Genomic_DNA"/>
</dbReference>
<keyword evidence="1" id="KW-0732">Signal</keyword>
<accession>A0A9P9YB98</accession>
<sequence>MQLLSTCALLMIIIMVSMSLPIGQGMVWSGFSCSARDHRGCCYNWRNPKRPKPPCAPQMRA</sequence>
<name>A0A9P9YB98_9MUSC</name>
<proteinExistence type="predicted"/>
<feature type="signal peptide" evidence="1">
    <location>
        <begin position="1"/>
        <end position="19"/>
    </location>
</feature>
<comment type="caution">
    <text evidence="2">The sequence shown here is derived from an EMBL/GenBank/DDBJ whole genome shotgun (WGS) entry which is preliminary data.</text>
</comment>
<keyword evidence="3" id="KW-1185">Reference proteome</keyword>